<proteinExistence type="predicted"/>
<reference evidence="1 2" key="1">
    <citation type="submission" date="2020-04" db="EMBL/GenBank/DDBJ databases">
        <authorList>
            <person name="De Canck E."/>
        </authorList>
    </citation>
    <scope>NUCLEOTIDE SEQUENCE [LARGE SCALE GENOMIC DNA]</scope>
    <source>
        <strain evidence="1 2">LMG 26858</strain>
    </source>
</reference>
<organism evidence="1 2">
    <name type="scientific">Achromobacter anxifer</name>
    <dbReference type="NCBI Taxonomy" id="1287737"/>
    <lineage>
        <taxon>Bacteria</taxon>
        <taxon>Pseudomonadati</taxon>
        <taxon>Pseudomonadota</taxon>
        <taxon>Betaproteobacteria</taxon>
        <taxon>Burkholderiales</taxon>
        <taxon>Alcaligenaceae</taxon>
        <taxon>Achromobacter</taxon>
    </lineage>
</organism>
<dbReference type="EMBL" id="CADILG010000014">
    <property type="protein sequence ID" value="CAB3863590.1"/>
    <property type="molecule type" value="Genomic_DNA"/>
</dbReference>
<name>A0A6S7CUZ1_9BURK</name>
<evidence type="ECO:0000313" key="2">
    <source>
        <dbReference type="Proteomes" id="UP000494117"/>
    </source>
</evidence>
<sequence>MADPTFFELFKATWAQNGLAEGITEVQYKTGWAYIGSVPPSVEQFNKVQQTTDERLGWIYNQLDALAAVTGQPLLATSFDALSFAFQNLNASNLKAGTVPVARLSGVAASLTAGAAQKLETARTIGVYGDAAGYGTFDGTANLSFPLTLAATGVLEGVYGTKDYIPTIAVDAKGRVLGANAVPVGNAASATRLAAGRSFEVSGGATAAGVAFDGTSNVNLVVTALDVSKAAAGVLAVARGGTGLAVATAGAYVRGNGAGFSLLTGADVMSDLGAAPLNSPQFTGTPGAPTAAPGTDSAQIASTAFVVRHTAKSIPWVALADLPVSDKGPIFVLERREIWIWVSTPYYVGYRSPHCGRLEFGYTASPLPGQIDANGQWVTTASYGSLQAYAKENSLMVSVENWAPGAYVFAETGTGLRLPDLRNQFVRFTGSDVDGNTRYLASSQRDALQRIHGGIEKVQIAAGGSATSGALSLSPWNEYGQYLTSTELGQRVANLVLDSEAVARTSSETRPTNVALHPRIHF</sequence>
<dbReference type="SUPFAM" id="SSF88874">
    <property type="entry name" value="Receptor-binding domain of short tail fibre protein gp12"/>
    <property type="match status" value="1"/>
</dbReference>
<dbReference type="AlphaFoldDB" id="A0A6S7CUZ1"/>
<dbReference type="RefSeq" id="WP_175207233.1">
    <property type="nucleotide sequence ID" value="NZ_CADILG010000014.1"/>
</dbReference>
<evidence type="ECO:0000313" key="1">
    <source>
        <dbReference type="EMBL" id="CAB3863590.1"/>
    </source>
</evidence>
<keyword evidence="2" id="KW-1185">Reference proteome</keyword>
<gene>
    <name evidence="1" type="ORF">LMG26858_02351</name>
</gene>
<dbReference type="Proteomes" id="UP000494117">
    <property type="component" value="Unassembled WGS sequence"/>
</dbReference>
<accession>A0A6S7CUZ1</accession>
<protein>
    <submittedName>
        <fullName evidence="1">Uncharacterized protein</fullName>
    </submittedName>
</protein>